<dbReference type="PANTHER" id="PTHR42760">
    <property type="entry name" value="SHORT-CHAIN DEHYDROGENASES/REDUCTASES FAMILY MEMBER"/>
    <property type="match status" value="1"/>
</dbReference>
<evidence type="ECO:0000256" key="1">
    <source>
        <dbReference type="ARBA" id="ARBA00006484"/>
    </source>
</evidence>
<dbReference type="InterPro" id="IPR036291">
    <property type="entry name" value="NAD(P)-bd_dom_sf"/>
</dbReference>
<dbReference type="EMBL" id="JAVRRG010000002">
    <property type="protein sequence ID" value="KAK5102336.1"/>
    <property type="molecule type" value="Genomic_DNA"/>
</dbReference>
<sequence length="302" mass="32471">MAARLHRQQPSRQYQPRRSGCDENDGKNVHMRKPIVRSLLKGVAFITGAASGIGKATAYSLARHGITKLAITDINLAAAEKTASTLKSDLGGHIHVLPLKLDVTNEQAVAETVSTIVKEFGRIDVAVNNAGIGGPAVPSADHPYEEWKKTLDIDLNGVWLTSREEIRQMLKQEPLVPNSPRHPRGTIINIASMYGIVATNLNTPVVSYTAAKHGVVGLTKADAVAYASRGIKINALCPGYVLTPLMQEHMKGETMQKELEKTPMGRMATMEEMGDHVVMLASPLGSFMCGAALVADGGFTIQ</sequence>
<dbReference type="Pfam" id="PF13561">
    <property type="entry name" value="adh_short_C2"/>
    <property type="match status" value="1"/>
</dbReference>
<name>A0ABR0KP65_9EURO</name>
<keyword evidence="4" id="KW-1185">Reference proteome</keyword>
<dbReference type="CDD" id="cd05233">
    <property type="entry name" value="SDR_c"/>
    <property type="match status" value="1"/>
</dbReference>
<evidence type="ECO:0000256" key="2">
    <source>
        <dbReference type="SAM" id="MobiDB-lite"/>
    </source>
</evidence>
<dbReference type="Proteomes" id="UP001345013">
    <property type="component" value="Unassembled WGS sequence"/>
</dbReference>
<gene>
    <name evidence="3" type="ORF">LTR24_000246</name>
</gene>
<dbReference type="PRINTS" id="PR00080">
    <property type="entry name" value="SDRFAMILY"/>
</dbReference>
<comment type="caution">
    <text evidence="3">The sequence shown here is derived from an EMBL/GenBank/DDBJ whole genome shotgun (WGS) entry which is preliminary data.</text>
</comment>
<reference evidence="3 4" key="1">
    <citation type="submission" date="2023-08" db="EMBL/GenBank/DDBJ databases">
        <title>Black Yeasts Isolated from many extreme environments.</title>
        <authorList>
            <person name="Coleine C."/>
            <person name="Stajich J.E."/>
            <person name="Selbmann L."/>
        </authorList>
    </citation>
    <scope>NUCLEOTIDE SEQUENCE [LARGE SCALE GENOMIC DNA]</scope>
    <source>
        <strain evidence="3 4">CCFEE 5885</strain>
    </source>
</reference>
<dbReference type="PRINTS" id="PR00081">
    <property type="entry name" value="GDHRDH"/>
</dbReference>
<accession>A0ABR0KP65</accession>
<dbReference type="Gene3D" id="3.40.50.720">
    <property type="entry name" value="NAD(P)-binding Rossmann-like Domain"/>
    <property type="match status" value="1"/>
</dbReference>
<feature type="region of interest" description="Disordered" evidence="2">
    <location>
        <begin position="1"/>
        <end position="28"/>
    </location>
</feature>
<comment type="similarity">
    <text evidence="1">Belongs to the short-chain dehydrogenases/reductases (SDR) family.</text>
</comment>
<dbReference type="PANTHER" id="PTHR42760:SF124">
    <property type="entry name" value="SHORT-CHAIN DEHYDROGENASE_REDUCTASE"/>
    <property type="match status" value="1"/>
</dbReference>
<protein>
    <submittedName>
        <fullName evidence="3">Uncharacterized protein</fullName>
    </submittedName>
</protein>
<proteinExistence type="inferred from homology"/>
<evidence type="ECO:0000313" key="4">
    <source>
        <dbReference type="Proteomes" id="UP001345013"/>
    </source>
</evidence>
<dbReference type="InterPro" id="IPR002347">
    <property type="entry name" value="SDR_fam"/>
</dbReference>
<evidence type="ECO:0000313" key="3">
    <source>
        <dbReference type="EMBL" id="KAK5102336.1"/>
    </source>
</evidence>
<dbReference type="SUPFAM" id="SSF51735">
    <property type="entry name" value="NAD(P)-binding Rossmann-fold domains"/>
    <property type="match status" value="1"/>
</dbReference>
<organism evidence="3 4">
    <name type="scientific">Lithohypha guttulata</name>
    <dbReference type="NCBI Taxonomy" id="1690604"/>
    <lineage>
        <taxon>Eukaryota</taxon>
        <taxon>Fungi</taxon>
        <taxon>Dikarya</taxon>
        <taxon>Ascomycota</taxon>
        <taxon>Pezizomycotina</taxon>
        <taxon>Eurotiomycetes</taxon>
        <taxon>Chaetothyriomycetidae</taxon>
        <taxon>Chaetothyriales</taxon>
        <taxon>Trichomeriaceae</taxon>
        <taxon>Lithohypha</taxon>
    </lineage>
</organism>
<feature type="compositionally biased region" description="Basic and acidic residues" evidence="2">
    <location>
        <begin position="19"/>
        <end position="28"/>
    </location>
</feature>